<protein>
    <submittedName>
        <fullName evidence="2">Uncharacterized protein</fullName>
    </submittedName>
</protein>
<reference evidence="2 3" key="1">
    <citation type="submission" date="2019-05" db="EMBL/GenBank/DDBJ databases">
        <title>Mikania micrantha, genome provides insights into the molecular mechanism of rapid growth.</title>
        <authorList>
            <person name="Liu B."/>
        </authorList>
    </citation>
    <scope>NUCLEOTIDE SEQUENCE [LARGE SCALE GENOMIC DNA]</scope>
    <source>
        <strain evidence="2">NLD-2019</strain>
        <tissue evidence="2">Leaf</tissue>
    </source>
</reference>
<dbReference type="EMBL" id="SZYD01000017">
    <property type="protein sequence ID" value="KAD3068827.1"/>
    <property type="molecule type" value="Genomic_DNA"/>
</dbReference>
<organism evidence="2 3">
    <name type="scientific">Mikania micrantha</name>
    <name type="common">bitter vine</name>
    <dbReference type="NCBI Taxonomy" id="192012"/>
    <lineage>
        <taxon>Eukaryota</taxon>
        <taxon>Viridiplantae</taxon>
        <taxon>Streptophyta</taxon>
        <taxon>Embryophyta</taxon>
        <taxon>Tracheophyta</taxon>
        <taxon>Spermatophyta</taxon>
        <taxon>Magnoliopsida</taxon>
        <taxon>eudicotyledons</taxon>
        <taxon>Gunneridae</taxon>
        <taxon>Pentapetalae</taxon>
        <taxon>asterids</taxon>
        <taxon>campanulids</taxon>
        <taxon>Asterales</taxon>
        <taxon>Asteraceae</taxon>
        <taxon>Asteroideae</taxon>
        <taxon>Heliantheae alliance</taxon>
        <taxon>Eupatorieae</taxon>
        <taxon>Mikania</taxon>
    </lineage>
</organism>
<dbReference type="Proteomes" id="UP000326396">
    <property type="component" value="Linkage Group LG7"/>
</dbReference>
<feature type="chain" id="PRO_5024404247" evidence="1">
    <location>
        <begin position="22"/>
        <end position="103"/>
    </location>
</feature>
<comment type="caution">
    <text evidence="2">The sequence shown here is derived from an EMBL/GenBank/DDBJ whole genome shotgun (WGS) entry which is preliminary data.</text>
</comment>
<proteinExistence type="predicted"/>
<keyword evidence="1" id="KW-0732">Signal</keyword>
<dbReference type="OrthoDB" id="1915362at2759"/>
<evidence type="ECO:0000313" key="2">
    <source>
        <dbReference type="EMBL" id="KAD3068827.1"/>
    </source>
</evidence>
<sequence length="103" mass="11576">MARTWLLLFMLLVLFTSATNGRKLLNTPDSGTVKEDYPVKMSLFQSVPKGYVPASTPSKKGHSSITDEKLITRHLIAIDRILRSVKIDFGCGLKDFKEFAFIL</sequence>
<dbReference type="InterPro" id="IPR038930">
    <property type="entry name" value="CEP13/CEP14"/>
</dbReference>
<evidence type="ECO:0000256" key="1">
    <source>
        <dbReference type="SAM" id="SignalP"/>
    </source>
</evidence>
<dbReference type="PANTHER" id="PTHR37180:SF2">
    <property type="entry name" value="PRECURSOR OF CEP14"/>
    <property type="match status" value="1"/>
</dbReference>
<dbReference type="GO" id="GO:0006970">
    <property type="term" value="P:response to osmotic stress"/>
    <property type="evidence" value="ECO:0007669"/>
    <property type="project" value="InterPro"/>
</dbReference>
<dbReference type="GO" id="GO:0006995">
    <property type="term" value="P:cellular response to nitrogen starvation"/>
    <property type="evidence" value="ECO:0007669"/>
    <property type="project" value="InterPro"/>
</dbReference>
<keyword evidence="3" id="KW-1185">Reference proteome</keyword>
<dbReference type="AlphaFoldDB" id="A0A5N6M4N5"/>
<dbReference type="PANTHER" id="PTHR37180">
    <property type="entry name" value="PRECURSOR OF CEP14"/>
    <property type="match status" value="1"/>
</dbReference>
<feature type="signal peptide" evidence="1">
    <location>
        <begin position="1"/>
        <end position="21"/>
    </location>
</feature>
<evidence type="ECO:0000313" key="3">
    <source>
        <dbReference type="Proteomes" id="UP000326396"/>
    </source>
</evidence>
<name>A0A5N6M4N5_9ASTR</name>
<gene>
    <name evidence="2" type="ORF">E3N88_36707</name>
</gene>
<accession>A0A5N6M4N5</accession>